<proteinExistence type="predicted"/>
<feature type="region of interest" description="Disordered" evidence="5">
    <location>
        <begin position="230"/>
        <end position="261"/>
    </location>
</feature>
<dbReference type="InterPro" id="IPR026939">
    <property type="entry name" value="ZNF706/At2g23090_sf"/>
</dbReference>
<dbReference type="SUPFAM" id="SSF118359">
    <property type="entry name" value="Expressed protein At2g23090/F21P24.15"/>
    <property type="match status" value="1"/>
</dbReference>
<evidence type="ECO:0000256" key="3">
    <source>
        <dbReference type="ARBA" id="ARBA00022490"/>
    </source>
</evidence>
<accession>A0A915DVR1</accession>
<dbReference type="Gene3D" id="4.10.1050.10">
    <property type="entry name" value="At2g23090-like"/>
    <property type="match status" value="1"/>
</dbReference>
<feature type="compositionally biased region" description="Low complexity" evidence="5">
    <location>
        <begin position="230"/>
        <end position="249"/>
    </location>
</feature>
<evidence type="ECO:0000256" key="4">
    <source>
        <dbReference type="ARBA" id="ARBA00023242"/>
    </source>
</evidence>
<name>A0A915DVR1_9BILA</name>
<keyword evidence="3" id="KW-0963">Cytoplasm</keyword>
<dbReference type="GO" id="GO:0005634">
    <property type="term" value="C:nucleus"/>
    <property type="evidence" value="ECO:0007669"/>
    <property type="project" value="UniProtKB-SubCell"/>
</dbReference>
<protein>
    <submittedName>
        <fullName evidence="7">C2H2-type domain-containing protein</fullName>
    </submittedName>
</protein>
<dbReference type="GO" id="GO:0005737">
    <property type="term" value="C:cytoplasm"/>
    <property type="evidence" value="ECO:0007669"/>
    <property type="project" value="UniProtKB-SubCell"/>
</dbReference>
<evidence type="ECO:0000256" key="1">
    <source>
        <dbReference type="ARBA" id="ARBA00004123"/>
    </source>
</evidence>
<feature type="region of interest" description="Disordered" evidence="5">
    <location>
        <begin position="131"/>
        <end position="155"/>
    </location>
</feature>
<evidence type="ECO:0000313" key="7">
    <source>
        <dbReference type="WBParaSite" id="jg24001"/>
    </source>
</evidence>
<evidence type="ECO:0000313" key="6">
    <source>
        <dbReference type="Proteomes" id="UP000887574"/>
    </source>
</evidence>
<dbReference type="InterPro" id="IPR045230">
    <property type="entry name" value="MBS1/2-like"/>
</dbReference>
<evidence type="ECO:0000256" key="5">
    <source>
        <dbReference type="SAM" id="MobiDB-lite"/>
    </source>
</evidence>
<dbReference type="AlphaFoldDB" id="A0A915DVR1"/>
<comment type="subcellular location">
    <subcellularLocation>
        <location evidence="2">Cytoplasm</location>
    </subcellularLocation>
    <subcellularLocation>
        <location evidence="1">Nucleus</location>
    </subcellularLocation>
</comment>
<dbReference type="WBParaSite" id="jg24001">
    <property type="protein sequence ID" value="jg24001"/>
    <property type="gene ID" value="jg24001"/>
</dbReference>
<feature type="compositionally biased region" description="Polar residues" evidence="5">
    <location>
        <begin position="141"/>
        <end position="153"/>
    </location>
</feature>
<keyword evidence="6" id="KW-1185">Reference proteome</keyword>
<dbReference type="Proteomes" id="UP000887574">
    <property type="component" value="Unplaced"/>
</dbReference>
<dbReference type="PANTHER" id="PTHR21213">
    <property type="entry name" value="GEO09665P1-RELATED"/>
    <property type="match status" value="1"/>
</dbReference>
<reference evidence="7" key="1">
    <citation type="submission" date="2022-11" db="UniProtKB">
        <authorList>
            <consortium name="WormBaseParasite"/>
        </authorList>
    </citation>
    <scope>IDENTIFICATION</scope>
</reference>
<keyword evidence="4" id="KW-0539">Nucleus</keyword>
<sequence length="348" mass="38193">MHAFHRGLSEQEAQDELESVYGPDLVNPAFTNIWFIKFNREGTPIWNNNRKNLKKQEVLRKQVGVDQKTAAQKALIFKCPVCMSMMPDAKSYRIHFESKHPKSPLPAELFRCLDNYLAIFYPLSNHTHKHKTEVLDERNEQQSSSSGSLTPASVASAAEIPQAQKPDPGNTVDATLDSTLANLEPETSTTGLHSTSSFPVDLPGINGSNGHQECGLVKLARIFPYINNSNKPENSSSSSAHTLSTSSRNSPEDASNDHSNIGLVETTVVVEQTQMKAVKTEPGYRVKRLQCGECTEVVPYASRSGHVNKCHLGNIMLHSCMICNQESAAVSRAPCSSMSKSAHPGQFS</sequence>
<evidence type="ECO:0000256" key="2">
    <source>
        <dbReference type="ARBA" id="ARBA00004496"/>
    </source>
</evidence>
<dbReference type="PANTHER" id="PTHR21213:SF0">
    <property type="entry name" value="ZINC FINGER PROTEIN 706"/>
    <property type="match status" value="1"/>
</dbReference>
<organism evidence="6 7">
    <name type="scientific">Ditylenchus dipsaci</name>
    <dbReference type="NCBI Taxonomy" id="166011"/>
    <lineage>
        <taxon>Eukaryota</taxon>
        <taxon>Metazoa</taxon>
        <taxon>Ecdysozoa</taxon>
        <taxon>Nematoda</taxon>
        <taxon>Chromadorea</taxon>
        <taxon>Rhabditida</taxon>
        <taxon>Tylenchina</taxon>
        <taxon>Tylenchomorpha</taxon>
        <taxon>Sphaerularioidea</taxon>
        <taxon>Anguinidae</taxon>
        <taxon>Anguininae</taxon>
        <taxon>Ditylenchus</taxon>
    </lineage>
</organism>